<dbReference type="RefSeq" id="WP_088396103.1">
    <property type="nucleotide sequence ID" value="NZ_MXPU01000016.1"/>
</dbReference>
<organism evidence="1 2">
    <name type="scientific">Rhizobium esperanzae</name>
    <dbReference type="NCBI Taxonomy" id="1967781"/>
    <lineage>
        <taxon>Bacteria</taxon>
        <taxon>Pseudomonadati</taxon>
        <taxon>Pseudomonadota</taxon>
        <taxon>Alphaproteobacteria</taxon>
        <taxon>Hyphomicrobiales</taxon>
        <taxon>Rhizobiaceae</taxon>
        <taxon>Rhizobium/Agrobacterium group</taxon>
        <taxon>Rhizobium</taxon>
    </lineage>
</organism>
<evidence type="ECO:0000313" key="1">
    <source>
        <dbReference type="EMBL" id="OWO92519.1"/>
    </source>
</evidence>
<protein>
    <submittedName>
        <fullName evidence="1">Uncharacterized protein</fullName>
    </submittedName>
</protein>
<proteinExistence type="predicted"/>
<dbReference type="Proteomes" id="UP000197269">
    <property type="component" value="Unassembled WGS sequence"/>
</dbReference>
<evidence type="ECO:0000313" key="2">
    <source>
        <dbReference type="Proteomes" id="UP000197269"/>
    </source>
</evidence>
<dbReference type="AlphaFoldDB" id="A0A246DSQ3"/>
<dbReference type="EMBL" id="MXPU01000016">
    <property type="protein sequence ID" value="OWO92519.1"/>
    <property type="molecule type" value="Genomic_DNA"/>
</dbReference>
<reference evidence="1 2" key="1">
    <citation type="submission" date="2017-03" db="EMBL/GenBank/DDBJ databases">
        <title>Genome of strain Rhizobium sp. CNPSo 668.</title>
        <authorList>
            <person name="Ribeiro R."/>
        </authorList>
    </citation>
    <scope>NUCLEOTIDE SEQUENCE [LARGE SCALE GENOMIC DNA]</scope>
    <source>
        <strain evidence="1 2">CNPSo 668</strain>
    </source>
</reference>
<comment type="caution">
    <text evidence="1">The sequence shown here is derived from an EMBL/GenBank/DDBJ whole genome shotgun (WGS) entry which is preliminary data.</text>
</comment>
<name>A0A246DSQ3_9HYPH</name>
<gene>
    <name evidence="1" type="ORF">B5E41_22440</name>
</gene>
<accession>A0A246DSQ3</accession>
<sequence>MTNIYATPEKVQYAKRLFEIGIEYLEREGYEISRVPRAGKKSLRRVKKGKEEFNVAVRTSQDQWFAFPRNDSTGKWLGMDDVDVQRVIVVALNTREEGKEKIALVHDFKASEVRDRLNKNYRARHAANPNIDISHGNWISLYNEEVSEPTSYVGAGIGLAFPPCDRVPLFGVASNDVEEEDLADADEPMPAASAPVIDEPLTIPEAKRRLALTFGVDPSAIKILVEG</sequence>